<dbReference type="SUPFAM" id="SSF56672">
    <property type="entry name" value="DNA/RNA polymerases"/>
    <property type="match status" value="1"/>
</dbReference>
<dbReference type="InterPro" id="IPR040676">
    <property type="entry name" value="DUF5641"/>
</dbReference>
<keyword evidence="3" id="KW-1185">Reference proteome</keyword>
<name>A0A4C1TDQ0_EUMVA</name>
<evidence type="ECO:0000313" key="3">
    <source>
        <dbReference type="Proteomes" id="UP000299102"/>
    </source>
</evidence>
<evidence type="ECO:0000313" key="2">
    <source>
        <dbReference type="EMBL" id="GBP12592.1"/>
    </source>
</evidence>
<dbReference type="Proteomes" id="UP000299102">
    <property type="component" value="Unassembled WGS sequence"/>
</dbReference>
<dbReference type="Pfam" id="PF18701">
    <property type="entry name" value="DUF5641"/>
    <property type="match status" value="1"/>
</dbReference>
<comment type="caution">
    <text evidence="2">The sequence shown here is derived from an EMBL/GenBank/DDBJ whole genome shotgun (WGS) entry which is preliminary data.</text>
</comment>
<dbReference type="PANTHER" id="PTHR47331">
    <property type="entry name" value="PHD-TYPE DOMAIN-CONTAINING PROTEIN"/>
    <property type="match status" value="1"/>
</dbReference>
<feature type="domain" description="DUF5641" evidence="1">
    <location>
        <begin position="390"/>
        <end position="438"/>
    </location>
</feature>
<organism evidence="2 3">
    <name type="scientific">Eumeta variegata</name>
    <name type="common">Bagworm moth</name>
    <name type="synonym">Eumeta japonica</name>
    <dbReference type="NCBI Taxonomy" id="151549"/>
    <lineage>
        <taxon>Eukaryota</taxon>
        <taxon>Metazoa</taxon>
        <taxon>Ecdysozoa</taxon>
        <taxon>Arthropoda</taxon>
        <taxon>Hexapoda</taxon>
        <taxon>Insecta</taxon>
        <taxon>Pterygota</taxon>
        <taxon>Neoptera</taxon>
        <taxon>Endopterygota</taxon>
        <taxon>Lepidoptera</taxon>
        <taxon>Glossata</taxon>
        <taxon>Ditrysia</taxon>
        <taxon>Tineoidea</taxon>
        <taxon>Psychidae</taxon>
        <taxon>Oiketicinae</taxon>
        <taxon>Eumeta</taxon>
    </lineage>
</organism>
<protein>
    <recommendedName>
        <fullName evidence="1">DUF5641 domain-containing protein</fullName>
    </recommendedName>
</protein>
<accession>A0A4C1TDQ0</accession>
<reference evidence="2 3" key="1">
    <citation type="journal article" date="2019" name="Commun. Biol.">
        <title>The bagworm genome reveals a unique fibroin gene that provides high tensile strength.</title>
        <authorList>
            <person name="Kono N."/>
            <person name="Nakamura H."/>
            <person name="Ohtoshi R."/>
            <person name="Tomita M."/>
            <person name="Numata K."/>
            <person name="Arakawa K."/>
        </authorList>
    </citation>
    <scope>NUCLEOTIDE SEQUENCE [LARGE SCALE GENOMIC DNA]</scope>
</reference>
<dbReference type="AlphaFoldDB" id="A0A4C1TDQ0"/>
<dbReference type="STRING" id="151549.A0A4C1TDQ0"/>
<sequence length="456" mass="53358">MHLARVDAFIINEITRELPTCEVDGSSLNIPNNISLADPKFATLQNRSVIRADIFWDLISLGQIKLGVNKPILQNSILGCHEIRRQLNKFWELEEVSLGRRCRKKRACEQHFVHTRRLPDGRFCVTLPLKIDPRQLGDSYYIAKKRLDSLEKRFHKQPDVKEHYLSFMREYEALGHSSKIERPKNAVFLPHHPVIKENSESTRCRVVFDASAKTETGLSLNDIMMVGPTVQDDIFSILIRLRQHKFVITADLEKMYRQILIEPSQRYLQMILWRENDHEPLNYLQLNTVTYGAFWCDSKIVLGWLKISPHKLSAFISHRVTEINNLCDSKIDVRAVVVESGRSGIAGVYPDELQSYACGGKEDHLHHCRHQTYKMPTESPSQICSDRTSETAFWTRWSREYVCELQQRPKWQHKQPDIKPDQMVLIRDDSTPPMKWRWEELLLFTQDQMVLAEWQK</sequence>
<dbReference type="PANTHER" id="PTHR47331:SF1">
    <property type="entry name" value="GAG-LIKE PROTEIN"/>
    <property type="match status" value="1"/>
</dbReference>
<dbReference type="OrthoDB" id="8194935at2759"/>
<proteinExistence type="predicted"/>
<dbReference type="InterPro" id="IPR043502">
    <property type="entry name" value="DNA/RNA_pol_sf"/>
</dbReference>
<dbReference type="EMBL" id="BGZK01000052">
    <property type="protein sequence ID" value="GBP12592.1"/>
    <property type="molecule type" value="Genomic_DNA"/>
</dbReference>
<dbReference type="GO" id="GO:0071897">
    <property type="term" value="P:DNA biosynthetic process"/>
    <property type="evidence" value="ECO:0007669"/>
    <property type="project" value="UniProtKB-ARBA"/>
</dbReference>
<gene>
    <name evidence="2" type="ORF">EVAR_10255_1</name>
</gene>
<evidence type="ECO:0000259" key="1">
    <source>
        <dbReference type="Pfam" id="PF18701"/>
    </source>
</evidence>